<proteinExistence type="predicted"/>
<sequence>MWSVHPRTCGERCHTFLMSHTRPGSSPHLRGTLACSKDDSRHYRFIPAPAGNASFRRLASLSIAVHPRTCGERSIVIYDEAQKFGSSPHLRGTLLRLNQLHFISRFIPAPAGNAINSTSANRRATVHPRTCGERPYYSFHAAQGHGSSPHLRGTRAAQQAMMQMERFIPAPAGNAARSSSRMNASAVHPRTCGERSGEVITIRVGVRFIPAPAGNAFHWHSDGEGDAVHPRTCGERDSSH</sequence>
<name>A0A1H8YY40_9GAMM</name>
<protein>
    <submittedName>
        <fullName evidence="2">Uncharacterized protein</fullName>
    </submittedName>
</protein>
<evidence type="ECO:0000256" key="1">
    <source>
        <dbReference type="SAM" id="MobiDB-lite"/>
    </source>
</evidence>
<keyword evidence="3" id="KW-1185">Reference proteome</keyword>
<dbReference type="Proteomes" id="UP000199496">
    <property type="component" value="Unassembled WGS sequence"/>
</dbReference>
<accession>A0A1H8YY40</accession>
<feature type="region of interest" description="Disordered" evidence="1">
    <location>
        <begin position="220"/>
        <end position="240"/>
    </location>
</feature>
<dbReference type="AntiFam" id="ANF00006">
    <property type="entry name" value="Translation of CRISPR region"/>
</dbReference>
<dbReference type="EMBL" id="FOFO01000001">
    <property type="protein sequence ID" value="SEP57022.1"/>
    <property type="molecule type" value="Genomic_DNA"/>
</dbReference>
<evidence type="ECO:0000313" key="2">
    <source>
        <dbReference type="EMBL" id="SEP57022.1"/>
    </source>
</evidence>
<dbReference type="AlphaFoldDB" id="A0A1H8YY40"/>
<evidence type="ECO:0000313" key="3">
    <source>
        <dbReference type="Proteomes" id="UP000199496"/>
    </source>
</evidence>
<gene>
    <name evidence="2" type="ORF">SAMN05421693_10162</name>
</gene>
<reference evidence="2 3" key="1">
    <citation type="submission" date="2016-10" db="EMBL/GenBank/DDBJ databases">
        <authorList>
            <person name="de Groot N.N."/>
        </authorList>
    </citation>
    <scope>NUCLEOTIDE SEQUENCE [LARGE SCALE GENOMIC DNA]</scope>
    <source>
        <strain evidence="2 3">B7-7</strain>
    </source>
</reference>
<dbReference type="AntiFam" id="ANF00057">
    <property type="entry name" value="Translation of E. coli type CRISPR repeat"/>
</dbReference>
<organism evidence="2 3">
    <name type="scientific">Ectothiorhodospira magna</name>
    <dbReference type="NCBI Taxonomy" id="867345"/>
    <lineage>
        <taxon>Bacteria</taxon>
        <taxon>Pseudomonadati</taxon>
        <taxon>Pseudomonadota</taxon>
        <taxon>Gammaproteobacteria</taxon>
        <taxon>Chromatiales</taxon>
        <taxon>Ectothiorhodospiraceae</taxon>
        <taxon>Ectothiorhodospira</taxon>
    </lineage>
</organism>
<dbReference type="STRING" id="867345.SAMN05421693_10162"/>